<dbReference type="PIRSF" id="PIRSF006232">
    <property type="entry name" value="Pirin"/>
    <property type="match status" value="1"/>
</dbReference>
<keyword evidence="2" id="KW-0408">Iron</keyword>
<dbReference type="InterPro" id="IPR008778">
    <property type="entry name" value="Pirin_C_dom"/>
</dbReference>
<feature type="domain" description="Pirin N-terminal" evidence="5">
    <location>
        <begin position="2"/>
        <end position="95"/>
    </location>
</feature>
<feature type="binding site" evidence="2">
    <location>
        <position position="29"/>
    </location>
    <ligand>
        <name>Fe cation</name>
        <dbReference type="ChEBI" id="CHEBI:24875"/>
    </ligand>
</feature>
<dbReference type="InterPro" id="IPR014710">
    <property type="entry name" value="RmlC-like_jellyroll"/>
</dbReference>
<protein>
    <recommendedName>
        <fullName evidence="9">Pirin</fullName>
    </recommendedName>
</protein>
<evidence type="ECO:0000256" key="1">
    <source>
        <dbReference type="ARBA" id="ARBA00008416"/>
    </source>
</evidence>
<evidence type="ECO:0008006" key="9">
    <source>
        <dbReference type="Google" id="ProtNLM"/>
    </source>
</evidence>
<gene>
    <name evidence="7" type="ORF">CTAYLR_003287</name>
</gene>
<dbReference type="EMBL" id="JAQMWT010000443">
    <property type="protein sequence ID" value="KAJ8601217.1"/>
    <property type="molecule type" value="Genomic_DNA"/>
</dbReference>
<feature type="domain" description="Pirin C-terminal" evidence="6">
    <location>
        <begin position="156"/>
        <end position="254"/>
    </location>
</feature>
<dbReference type="Pfam" id="PF02678">
    <property type="entry name" value="Pirin"/>
    <property type="match status" value="1"/>
</dbReference>
<feature type="binding site" evidence="2">
    <location>
        <position position="31"/>
    </location>
    <ligand>
        <name>Fe cation</name>
        <dbReference type="ChEBI" id="CHEBI:24875"/>
    </ligand>
</feature>
<evidence type="ECO:0000259" key="6">
    <source>
        <dbReference type="Pfam" id="PF05726"/>
    </source>
</evidence>
<feature type="region of interest" description="Disordered" evidence="4">
    <location>
        <begin position="261"/>
        <end position="296"/>
    </location>
</feature>
<feature type="binding site" evidence="2">
    <location>
        <position position="75"/>
    </location>
    <ligand>
        <name>Fe cation</name>
        <dbReference type="ChEBI" id="CHEBI:24875"/>
    </ligand>
</feature>
<dbReference type="InterPro" id="IPR012093">
    <property type="entry name" value="Pirin"/>
</dbReference>
<sequence length="314" mass="33884">MDPFLMVGYHDDWLPPARELKEAPGFPQHPHAGFETITITIDAMVDHADSLGGSGRYGNGDTQFMCAGRGISHSEMAGLQSWESGNGGALFQLWLSLPSKAKRCAPATRMLWHEDVPIKVSDGVEIKTIVGPGQAASLPPDSWAADPANNVQILIVTLAPGARCVLDRLSTDASTLAAYPFEGALACGGVLVPERHAAVVTGAPDLENRGDAPARVLILEANPINEPVVARGPFVANSRSELMKMSDDYRAGRFAAWPWPSEGPSHGTKPRFYDDPTTQTHEERGDPITLYAPGPPSYLPSLLGRLARRRRDEY</sequence>
<dbReference type="SUPFAM" id="SSF51182">
    <property type="entry name" value="RmlC-like cupins"/>
    <property type="match status" value="1"/>
</dbReference>
<evidence type="ECO:0000256" key="3">
    <source>
        <dbReference type="RuleBase" id="RU003457"/>
    </source>
</evidence>
<name>A0AAD7UAB0_9STRA</name>
<dbReference type="Proteomes" id="UP001230188">
    <property type="component" value="Unassembled WGS sequence"/>
</dbReference>
<keyword evidence="2" id="KW-0479">Metal-binding</keyword>
<accession>A0AAD7UAB0</accession>
<dbReference type="Pfam" id="PF05726">
    <property type="entry name" value="Pirin_C"/>
    <property type="match status" value="1"/>
</dbReference>
<evidence type="ECO:0000313" key="8">
    <source>
        <dbReference type="Proteomes" id="UP001230188"/>
    </source>
</evidence>
<dbReference type="PANTHER" id="PTHR13903">
    <property type="entry name" value="PIRIN-RELATED"/>
    <property type="match status" value="1"/>
</dbReference>
<proteinExistence type="inferred from homology"/>
<keyword evidence="8" id="KW-1185">Reference proteome</keyword>
<evidence type="ECO:0000256" key="2">
    <source>
        <dbReference type="PIRSR" id="PIRSR006232-1"/>
    </source>
</evidence>
<dbReference type="GO" id="GO:0046872">
    <property type="term" value="F:metal ion binding"/>
    <property type="evidence" value="ECO:0007669"/>
    <property type="project" value="UniProtKB-KW"/>
</dbReference>
<dbReference type="PANTHER" id="PTHR13903:SF8">
    <property type="entry name" value="PIRIN"/>
    <property type="match status" value="1"/>
</dbReference>
<evidence type="ECO:0000259" key="5">
    <source>
        <dbReference type="Pfam" id="PF02678"/>
    </source>
</evidence>
<reference evidence="7" key="1">
    <citation type="submission" date="2023-01" db="EMBL/GenBank/DDBJ databases">
        <title>Metagenome sequencing of chrysophaentin producing Chrysophaeum taylorii.</title>
        <authorList>
            <person name="Davison J."/>
            <person name="Bewley C."/>
        </authorList>
    </citation>
    <scope>NUCLEOTIDE SEQUENCE</scope>
    <source>
        <strain evidence="7">NIES-1699</strain>
    </source>
</reference>
<dbReference type="Gene3D" id="2.60.120.10">
    <property type="entry name" value="Jelly Rolls"/>
    <property type="match status" value="2"/>
</dbReference>
<feature type="binding site" evidence="2">
    <location>
        <position position="73"/>
    </location>
    <ligand>
        <name>Fe cation</name>
        <dbReference type="ChEBI" id="CHEBI:24875"/>
    </ligand>
</feature>
<organism evidence="7 8">
    <name type="scientific">Chrysophaeum taylorii</name>
    <dbReference type="NCBI Taxonomy" id="2483200"/>
    <lineage>
        <taxon>Eukaryota</taxon>
        <taxon>Sar</taxon>
        <taxon>Stramenopiles</taxon>
        <taxon>Ochrophyta</taxon>
        <taxon>Pelagophyceae</taxon>
        <taxon>Pelagomonadales</taxon>
        <taxon>Pelagomonadaceae</taxon>
        <taxon>Chrysophaeum</taxon>
    </lineage>
</organism>
<comment type="cofactor">
    <cofactor evidence="2">
        <name>Fe cation</name>
        <dbReference type="ChEBI" id="CHEBI:24875"/>
    </cofactor>
    <text evidence="2">Binds 1 Fe cation per subunit.</text>
</comment>
<evidence type="ECO:0000256" key="4">
    <source>
        <dbReference type="SAM" id="MobiDB-lite"/>
    </source>
</evidence>
<dbReference type="InterPro" id="IPR003829">
    <property type="entry name" value="Pirin_N_dom"/>
</dbReference>
<evidence type="ECO:0000313" key="7">
    <source>
        <dbReference type="EMBL" id="KAJ8601217.1"/>
    </source>
</evidence>
<comment type="caution">
    <text evidence="7">The sequence shown here is derived from an EMBL/GenBank/DDBJ whole genome shotgun (WGS) entry which is preliminary data.</text>
</comment>
<comment type="similarity">
    <text evidence="1 3">Belongs to the pirin family.</text>
</comment>
<dbReference type="AlphaFoldDB" id="A0AAD7UAB0"/>
<dbReference type="InterPro" id="IPR011051">
    <property type="entry name" value="RmlC_Cupin_sf"/>
</dbReference>